<dbReference type="PANTHER" id="PTHR12872:SF1">
    <property type="entry name" value="ALPHA-N-ACETYLGLUCOSAMINIDASE"/>
    <property type="match status" value="1"/>
</dbReference>
<feature type="domain" description="Alpha-N-acetylglucosaminidase tim-barrel" evidence="3">
    <location>
        <begin position="328"/>
        <end position="477"/>
    </location>
</feature>
<keyword evidence="6" id="KW-1185">Reference proteome</keyword>
<dbReference type="EnsemblPlants" id="AUR62029809-RA">
    <property type="protein sequence ID" value="AUR62029809-RA:cds"/>
    <property type="gene ID" value="AUR62029809"/>
</dbReference>
<accession>A0A803MI61</accession>
<dbReference type="Gene3D" id="3.20.20.80">
    <property type="entry name" value="Glycosidases"/>
    <property type="match status" value="2"/>
</dbReference>
<feature type="signal peptide" evidence="2">
    <location>
        <begin position="1"/>
        <end position="22"/>
    </location>
</feature>
<feature type="chain" id="PRO_5031521558" description="Alpha-N-acetylglucosaminidase" evidence="2">
    <location>
        <begin position="23"/>
        <end position="518"/>
    </location>
</feature>
<evidence type="ECO:0000259" key="4">
    <source>
        <dbReference type="Pfam" id="PF12971"/>
    </source>
</evidence>
<evidence type="ECO:0000313" key="6">
    <source>
        <dbReference type="Proteomes" id="UP000596660"/>
    </source>
</evidence>
<dbReference type="InterPro" id="IPR007781">
    <property type="entry name" value="NAGLU"/>
</dbReference>
<dbReference type="InterPro" id="IPR024733">
    <property type="entry name" value="NAGLU_tim-barrel"/>
</dbReference>
<dbReference type="AlphaFoldDB" id="A0A803MI61"/>
<protein>
    <recommendedName>
        <fullName evidence="7">Alpha-N-acetylglucosaminidase</fullName>
    </recommendedName>
</protein>
<dbReference type="Pfam" id="PF05089">
    <property type="entry name" value="NAGLU"/>
    <property type="match status" value="2"/>
</dbReference>
<proteinExistence type="predicted"/>
<reference evidence="5" key="1">
    <citation type="journal article" date="2017" name="Nature">
        <title>The genome of Chenopodium quinoa.</title>
        <authorList>
            <person name="Jarvis D.E."/>
            <person name="Ho Y.S."/>
            <person name="Lightfoot D.J."/>
            <person name="Schmoeckel S.M."/>
            <person name="Li B."/>
            <person name="Borm T.J.A."/>
            <person name="Ohyanagi H."/>
            <person name="Mineta K."/>
            <person name="Michell C.T."/>
            <person name="Saber N."/>
            <person name="Kharbatia N.M."/>
            <person name="Rupper R.R."/>
            <person name="Sharp A.R."/>
            <person name="Dally N."/>
            <person name="Boughton B.A."/>
            <person name="Woo Y.H."/>
            <person name="Gao G."/>
            <person name="Schijlen E.G.W.M."/>
            <person name="Guo X."/>
            <person name="Momin A.A."/>
            <person name="Negrao S."/>
            <person name="Al-Babili S."/>
            <person name="Gehring C."/>
            <person name="Roessner U."/>
            <person name="Jung C."/>
            <person name="Murphy K."/>
            <person name="Arold S.T."/>
            <person name="Gojobori T."/>
            <person name="van der Linden C.G."/>
            <person name="van Loo E.N."/>
            <person name="Jellen E.N."/>
            <person name="Maughan P.J."/>
            <person name="Tester M."/>
        </authorList>
    </citation>
    <scope>NUCLEOTIDE SEQUENCE [LARGE SCALE GENOMIC DNA]</scope>
    <source>
        <strain evidence="5">cv. PI 614886</strain>
    </source>
</reference>
<evidence type="ECO:0000256" key="2">
    <source>
        <dbReference type="SAM" id="SignalP"/>
    </source>
</evidence>
<name>A0A803MI61_CHEQI</name>
<dbReference type="Pfam" id="PF12971">
    <property type="entry name" value="NAGLU_N"/>
    <property type="match status" value="1"/>
</dbReference>
<dbReference type="InterPro" id="IPR029018">
    <property type="entry name" value="Hex-like_dom2"/>
</dbReference>
<evidence type="ECO:0000259" key="3">
    <source>
        <dbReference type="Pfam" id="PF05089"/>
    </source>
</evidence>
<dbReference type="PANTHER" id="PTHR12872">
    <property type="entry name" value="ALPHA-N-ACETYLGLUCOSAMINIDASE"/>
    <property type="match status" value="1"/>
</dbReference>
<dbReference type="OMA" id="LHKWGGP"/>
<evidence type="ECO:0000256" key="1">
    <source>
        <dbReference type="ARBA" id="ARBA00022801"/>
    </source>
</evidence>
<reference evidence="5" key="2">
    <citation type="submission" date="2021-03" db="UniProtKB">
        <authorList>
            <consortium name="EnsemblPlants"/>
        </authorList>
    </citation>
    <scope>IDENTIFICATION</scope>
</reference>
<evidence type="ECO:0008006" key="7">
    <source>
        <dbReference type="Google" id="ProtNLM"/>
    </source>
</evidence>
<keyword evidence="1" id="KW-0378">Hydrolase</keyword>
<sequence length="518" mass="58537">MNKIKLLLPILALLLIFLTCDSSQHNPEEIRSVINRLDSQRSSPTIQENAAKALLHRLLPSHSSSFIFNIISKDVCGGDSCFRVENYNKSSRHEPQIVIRGTTAVEIASGLHWYLKYLCGAHISWEKTGGVHMASIPDPGSLPFVKDGGLVMKRPIPWNYYQNVVISNSFVWWDWQRWEKEIDWMALQGINLPLAFTGQEAIWQKVFVDFNVSKDDLNDFFGGPAFLAWARMGNLHGLDITCYIYIWWTIVANLVGSSIGLAEADIIPDVGTRNDPRNTVSGDPRWCCTFLLDPSDPLFVKLGKAFIKNQFKVIAFELQLNDELISFILSPFTEYGDVTNMYNCDTFNENSPPTDDPTYISSLRAAVYEAMVKGDKYAVWLMQALLHSVPKGKMVVLDLFAEVKPVWETSSQFYGTPYVWCMLHNFGENIEMYGVLDSISSGPVDARTSENSTMVLACAWKVLSTVVYELMSEMAYRNEKIQLVVNPGVETSYHRTGSKLILVGAMDHNKDYIVEFPD</sequence>
<feature type="domain" description="Alpha-N-acetylglucosaminidase tim-barrel" evidence="3">
    <location>
        <begin position="160"/>
        <end position="239"/>
    </location>
</feature>
<dbReference type="Gene3D" id="3.30.379.10">
    <property type="entry name" value="Chitobiase/beta-hexosaminidase domain 2-like"/>
    <property type="match status" value="1"/>
</dbReference>
<dbReference type="Proteomes" id="UP000596660">
    <property type="component" value="Unplaced"/>
</dbReference>
<organism evidence="5 6">
    <name type="scientific">Chenopodium quinoa</name>
    <name type="common">Quinoa</name>
    <dbReference type="NCBI Taxonomy" id="63459"/>
    <lineage>
        <taxon>Eukaryota</taxon>
        <taxon>Viridiplantae</taxon>
        <taxon>Streptophyta</taxon>
        <taxon>Embryophyta</taxon>
        <taxon>Tracheophyta</taxon>
        <taxon>Spermatophyta</taxon>
        <taxon>Magnoliopsida</taxon>
        <taxon>eudicotyledons</taxon>
        <taxon>Gunneridae</taxon>
        <taxon>Pentapetalae</taxon>
        <taxon>Caryophyllales</taxon>
        <taxon>Chenopodiaceae</taxon>
        <taxon>Chenopodioideae</taxon>
        <taxon>Atripliceae</taxon>
        <taxon>Chenopodium</taxon>
    </lineage>
</organism>
<evidence type="ECO:0000313" key="5">
    <source>
        <dbReference type="EnsemblPlants" id="AUR62029809-RA:cds"/>
    </source>
</evidence>
<feature type="domain" description="Alpha-N-acetylglucosaminidase N-terminal" evidence="4">
    <location>
        <begin position="49"/>
        <end position="143"/>
    </location>
</feature>
<dbReference type="Gramene" id="AUR62029809-RA">
    <property type="protein sequence ID" value="AUR62029809-RA:cds"/>
    <property type="gene ID" value="AUR62029809"/>
</dbReference>
<keyword evidence="2" id="KW-0732">Signal</keyword>
<dbReference type="InterPro" id="IPR024240">
    <property type="entry name" value="NAGLU_N"/>
</dbReference>
<dbReference type="GO" id="GO:0016787">
    <property type="term" value="F:hydrolase activity"/>
    <property type="evidence" value="ECO:0007669"/>
    <property type="project" value="UniProtKB-KW"/>
</dbReference>